<dbReference type="InterPro" id="IPR029068">
    <property type="entry name" value="Glyas_Bleomycin-R_OHBP_Dase"/>
</dbReference>
<proteinExistence type="predicted"/>
<dbReference type="AlphaFoldDB" id="A0A1R1AVY8"/>
<comment type="caution">
    <text evidence="1">The sequence shown here is derived from an EMBL/GenBank/DDBJ whole genome shotgun (WGS) entry which is preliminary data.</text>
</comment>
<protein>
    <recommendedName>
        <fullName evidence="3">VOC domain-containing protein</fullName>
    </recommendedName>
</protein>
<organism evidence="1 2">
    <name type="scientific">Paenibacillus lautus</name>
    <name type="common">Bacillus lautus</name>
    <dbReference type="NCBI Taxonomy" id="1401"/>
    <lineage>
        <taxon>Bacteria</taxon>
        <taxon>Bacillati</taxon>
        <taxon>Bacillota</taxon>
        <taxon>Bacilli</taxon>
        <taxon>Bacillales</taxon>
        <taxon>Paenibacillaceae</taxon>
        <taxon>Paenibacillus</taxon>
    </lineage>
</organism>
<gene>
    <name evidence="1" type="ORF">BK123_25665</name>
</gene>
<name>A0A1R1AVY8_PAELA</name>
<dbReference type="Proteomes" id="UP000187074">
    <property type="component" value="Unassembled WGS sequence"/>
</dbReference>
<evidence type="ECO:0000313" key="1">
    <source>
        <dbReference type="EMBL" id="OME89756.1"/>
    </source>
</evidence>
<evidence type="ECO:0008006" key="3">
    <source>
        <dbReference type="Google" id="ProtNLM"/>
    </source>
</evidence>
<reference evidence="1 2" key="1">
    <citation type="submission" date="2016-11" db="EMBL/GenBank/DDBJ databases">
        <title>Paenibacillus species isolates.</title>
        <authorList>
            <person name="Beno S.M."/>
        </authorList>
    </citation>
    <scope>NUCLEOTIDE SEQUENCE [LARGE SCALE GENOMIC DNA]</scope>
    <source>
        <strain evidence="1 2">FSL F4-0100</strain>
    </source>
</reference>
<sequence length="79" mass="8925">MFQNRSQYECGLSMVVSDNGAAWSEWNVYYTIQDCERSLINARRLGAHSIIETQDKPGIGRFSSFTGPDGIKCFITARE</sequence>
<accession>A0A1R1AVY8</accession>
<evidence type="ECO:0000313" key="2">
    <source>
        <dbReference type="Proteomes" id="UP000187074"/>
    </source>
</evidence>
<dbReference type="EMBL" id="MRTF01000009">
    <property type="protein sequence ID" value="OME89756.1"/>
    <property type="molecule type" value="Genomic_DNA"/>
</dbReference>
<dbReference type="Gene3D" id="3.10.180.10">
    <property type="entry name" value="2,3-Dihydroxybiphenyl 1,2-Dioxygenase, domain 1"/>
    <property type="match status" value="1"/>
</dbReference>